<dbReference type="Gene3D" id="1.25.40.10">
    <property type="entry name" value="Tetratricopeptide repeat domain"/>
    <property type="match status" value="2"/>
</dbReference>
<sequence length="614" mass="69687">MIFRRHNFTAIFIFLLAPLIVPAVYCSLYSDDKAFVSELDVVDALIAQGDVNGALKGLSIAEKKAFNSFSYLGVYRRYRQLGEYKNAERIILKALKKEPSNAELNAVRAHALLREGKLEDSFPFALKLLGTRYESLYSEALLQKRISELPAPTPNDFINASYIPVFRAAYETSKNTLWLKNCAVALIHDNKIKDAALLQPSQIYTAEDALFWGLVQYDSSRFMQAAQNFTLAQNLFFAASRKNPEISRARISALKADALICLGDYSAAQQEREFLLETVGFDAESGAGGKTDDFIAVTYVNSAFWAAQNGDDRLCYDMLFSAVRDFPDYIPGLAAYGRFAYKSSRPPKENFYENALRSSGVRTLRMQRYDASPRVSVSDALYRMDESIRRTHDPLLEVVRSELRHRVEKTPENLRIAEAWQMLENSSRENALWPPVIVRYAVYVLLSAAKISDAENLFFDYEEKRYSFVPSENSYLQLLSHKDDLDAWECEYGAYFAINKKFVDIARTLYEHVVFAHPEYRMEELGDASFSAAINLAVIYSSTGAKQKALDLYGKKAGTTADNVKKADILYRIACIQDKQKKNAEALRTLNYCITLDPLNEKARLLLLQLRTEK</sequence>
<dbReference type="SUPFAM" id="SSF48452">
    <property type="entry name" value="TPR-like"/>
    <property type="match status" value="2"/>
</dbReference>
<proteinExistence type="predicted"/>
<organism evidence="2 3">
    <name type="scientific">Treponema parvum</name>
    <dbReference type="NCBI Taxonomy" id="138851"/>
    <lineage>
        <taxon>Bacteria</taxon>
        <taxon>Pseudomonadati</taxon>
        <taxon>Spirochaetota</taxon>
        <taxon>Spirochaetia</taxon>
        <taxon>Spirochaetales</taxon>
        <taxon>Treponemataceae</taxon>
        <taxon>Treponema</taxon>
    </lineage>
</organism>
<dbReference type="EMBL" id="CP054257">
    <property type="protein sequence ID" value="QTQ11096.1"/>
    <property type="molecule type" value="Genomic_DNA"/>
</dbReference>
<keyword evidence="1" id="KW-0802">TPR repeat</keyword>
<accession>A0A975EY33</accession>
<reference evidence="2" key="2">
    <citation type="journal article" date="2021" name="Microbiol. Resour. Announc.">
        <title>Complete Genome Sequences of Three Human Oral Treponema parvum Isolates.</title>
        <authorList>
            <person name="Zeng H."/>
            <person name="Watt R.M."/>
        </authorList>
    </citation>
    <scope>NUCLEOTIDE SEQUENCE</scope>
    <source>
        <strain evidence="2">ATCC 700773</strain>
    </source>
</reference>
<feature type="repeat" description="TPR" evidence="1">
    <location>
        <begin position="68"/>
        <end position="101"/>
    </location>
</feature>
<protein>
    <recommendedName>
        <fullName evidence="4">Tetratricopeptide repeat protein</fullName>
    </recommendedName>
</protein>
<dbReference type="PROSITE" id="PS50005">
    <property type="entry name" value="TPR"/>
    <property type="match status" value="1"/>
</dbReference>
<dbReference type="InterPro" id="IPR011990">
    <property type="entry name" value="TPR-like_helical_dom_sf"/>
</dbReference>
<dbReference type="InterPro" id="IPR019734">
    <property type="entry name" value="TPR_rpt"/>
</dbReference>
<dbReference type="RefSeq" id="WP_210117892.1">
    <property type="nucleotide sequence ID" value="NZ_CP054257.1"/>
</dbReference>
<dbReference type="Proteomes" id="UP000671995">
    <property type="component" value="Chromosome"/>
</dbReference>
<evidence type="ECO:0008006" key="4">
    <source>
        <dbReference type="Google" id="ProtNLM"/>
    </source>
</evidence>
<evidence type="ECO:0000313" key="2">
    <source>
        <dbReference type="EMBL" id="QTQ11096.1"/>
    </source>
</evidence>
<reference evidence="2" key="1">
    <citation type="submission" date="2020-05" db="EMBL/GenBank/DDBJ databases">
        <authorList>
            <person name="Zeng H."/>
            <person name="Chan Y.K."/>
            <person name="Watt R.M."/>
        </authorList>
    </citation>
    <scope>NUCLEOTIDE SEQUENCE</scope>
    <source>
        <strain evidence="2">ATCC 700773</strain>
    </source>
</reference>
<dbReference type="AlphaFoldDB" id="A0A975EY33"/>
<name>A0A975EY33_9SPIR</name>
<dbReference type="SMART" id="SM00028">
    <property type="entry name" value="TPR"/>
    <property type="match status" value="3"/>
</dbReference>
<evidence type="ECO:0000256" key="1">
    <source>
        <dbReference type="PROSITE-ProRule" id="PRU00339"/>
    </source>
</evidence>
<gene>
    <name evidence="2" type="ORF">HRI96_02155</name>
</gene>
<evidence type="ECO:0000313" key="3">
    <source>
        <dbReference type="Proteomes" id="UP000671995"/>
    </source>
</evidence>